<gene>
    <name evidence="20" type="ORF">ABEB36_000591</name>
</gene>
<keyword evidence="10" id="KW-0206">Cytoskeleton</keyword>
<evidence type="ECO:0000256" key="15">
    <source>
        <dbReference type="ARBA" id="ARBA00082439"/>
    </source>
</evidence>
<feature type="compositionally biased region" description="Basic and acidic residues" evidence="17">
    <location>
        <begin position="175"/>
        <end position="204"/>
    </location>
</feature>
<evidence type="ECO:0000313" key="20">
    <source>
        <dbReference type="EMBL" id="KAL1516717.1"/>
    </source>
</evidence>
<feature type="compositionally biased region" description="Basic and acidic residues" evidence="17">
    <location>
        <begin position="273"/>
        <end position="286"/>
    </location>
</feature>
<feature type="domain" description="SAM" evidence="18">
    <location>
        <begin position="1553"/>
        <end position="1598"/>
    </location>
</feature>
<evidence type="ECO:0000256" key="9">
    <source>
        <dbReference type="ARBA" id="ARBA00023203"/>
    </source>
</evidence>
<dbReference type="Pfam" id="PF00536">
    <property type="entry name" value="SAM_1"/>
    <property type="match status" value="1"/>
</dbReference>
<keyword evidence="2" id="KW-0217">Developmental protein</keyword>
<organism evidence="20 21">
    <name type="scientific">Hypothenemus hampei</name>
    <name type="common">Coffee berry borer</name>
    <dbReference type="NCBI Taxonomy" id="57062"/>
    <lineage>
        <taxon>Eukaryota</taxon>
        <taxon>Metazoa</taxon>
        <taxon>Ecdysozoa</taxon>
        <taxon>Arthropoda</taxon>
        <taxon>Hexapoda</taxon>
        <taxon>Insecta</taxon>
        <taxon>Pterygota</taxon>
        <taxon>Neoptera</taxon>
        <taxon>Endopterygota</taxon>
        <taxon>Coleoptera</taxon>
        <taxon>Polyphaga</taxon>
        <taxon>Cucujiformia</taxon>
        <taxon>Curculionidae</taxon>
        <taxon>Scolytinae</taxon>
        <taxon>Hypothenemus</taxon>
    </lineage>
</organism>
<dbReference type="SUPFAM" id="SSF47769">
    <property type="entry name" value="SAM/Pointed domain"/>
    <property type="match status" value="1"/>
</dbReference>
<feature type="region of interest" description="Disordered" evidence="17">
    <location>
        <begin position="1483"/>
        <end position="1522"/>
    </location>
</feature>
<feature type="region of interest" description="Disordered" evidence="17">
    <location>
        <begin position="1066"/>
        <end position="1112"/>
    </location>
</feature>
<evidence type="ECO:0000259" key="18">
    <source>
        <dbReference type="PROSITE" id="PS50105"/>
    </source>
</evidence>
<evidence type="ECO:0000313" key="21">
    <source>
        <dbReference type="Proteomes" id="UP001566132"/>
    </source>
</evidence>
<reference evidence="20 21" key="1">
    <citation type="submission" date="2024-05" db="EMBL/GenBank/DDBJ databases">
        <title>Genetic variation in Jamaican populations of the coffee berry borer (Hypothenemus hampei).</title>
        <authorList>
            <person name="Errbii M."/>
            <person name="Myrie A."/>
        </authorList>
    </citation>
    <scope>NUCLEOTIDE SEQUENCE [LARGE SCALE GENOMIC DNA]</scope>
    <source>
        <strain evidence="20">JA-Hopewell-2020-01-JO</strain>
        <tissue evidence="20">Whole body</tissue>
    </source>
</reference>
<dbReference type="GO" id="GO:0003779">
    <property type="term" value="F:actin binding"/>
    <property type="evidence" value="ECO:0007669"/>
    <property type="project" value="UniProtKB-KW"/>
</dbReference>
<feature type="compositionally biased region" description="Basic and acidic residues" evidence="17">
    <location>
        <begin position="1450"/>
        <end position="1459"/>
    </location>
</feature>
<feature type="compositionally biased region" description="Basic and acidic residues" evidence="17">
    <location>
        <begin position="79"/>
        <end position="88"/>
    </location>
</feature>
<dbReference type="FunFam" id="2.30.42.10:FF:000010">
    <property type="entry name" value="Neurabin-1 isoform 1"/>
    <property type="match status" value="1"/>
</dbReference>
<feature type="compositionally biased region" description="Low complexity" evidence="17">
    <location>
        <begin position="1507"/>
        <end position="1516"/>
    </location>
</feature>
<evidence type="ECO:0000256" key="13">
    <source>
        <dbReference type="ARBA" id="ARBA00076637"/>
    </source>
</evidence>
<sequence>MDEKKGTPRFGGSKVSEIANIFQNRVPNNQKEDIFGPLRKPQKPNNPPTDKVDVEPANVTVMRTESHVTRFNNARAMFEKLGSEDHHKPSSRVFPLQGTKSASSIQDRSRSSSVNSETRETKSQSSRSPSPPKPHYRHEKISNSVPSLEENRKSNGINNGNVMVMKTNGNDLNSDPDRIKPLIMKKPEKPERKFNSKELIERQKNWTSHFSKNRSPRYSSDPNNKEVKFAVSNKETSQQMKNSAATRSASFNNNSRLISPPTSPPPEPPVRTEASKRSNYLRKDRPVSCGILPVTKSTSPSNDSKEKRSSLILSPTSETFKESPPKYKSSPETAHVPASDKKELVPKCLFKDESSGDSLHIPGHTSVNKSPLEDNETSRENLSATSGSLSSLSPPSSPSKLKSEQEKQEEESNEKSLLGNHETTHKENKTDDPLVVPRRTKVSSISLNIPAAGLGSRPSSIITTSDEGGFNEPSPKIEARLKPHEESLYDFPINEDAPVEYNDNSPENVNEEGNSEREFVVIPENPTKLTQAEIEALYAVPNKNKGVIAVPERKNLEFEKSLSPTDSEAGYAVPYRSPSMYQQKSFTSTDSDVSQVTIVPAQKSIDSDLMYHNDPIPESVLSQLDSEEESFEKHCQYFLDEERDHCQREKLLLISREVLQTEKSARSPENQRSEANILDLNDMEFADSSDTEQEKENRIGNEADAMTPDEAENLLSSKILEKKIRPDLLSDEEAQEVARLLHVKDQRIHKWPATTGSILPDSVTTSIHDSSGPVSLNDSLGPPSLQEEPSMHDSNEKNLIPDNKKDVEPLSQYYESTSSLDMSTQDEEEFLSHSKFDASVSASDSGLIDSVTSISDANNLEEVTDFVPRPVPIIGVEHGVHYYEDGHFWMEVPGLPLEEEDDDLEYPIYVPKPTKVNFSNNPIQVFSTFSISEYDRRNEDVDPVAASAEYELEKRVEKMEVFPVELIKGPEGLGLSIIGMGVGADAGLEKLGIFVKTITANGAAAKDGRIKVNDQIIEVDGKSLVGVTQAYAASVLRNTSGLVKFSIGRERDPENSEVAQLIRQSLQADREREERRQRILEAEQQQSDASTVQLTGSANTSVSDGPVSPTVNQECLFDNEQDNSESLRNLLQETQRKLRLSEHEVARLKSKIMEQNGMKPDDSEKFEQVNAKLRETERLLATSRKEAQTFQNMLEQSQAQYQQLEKKYSKAKQLVREFQQREHELMHREDFYQQLLQEKDTEYNALVKNLKDRIIALEQDLLDTQRKAGLPMVLPYDNSNVKQLTPQMSRRQPPKATLQSLNPEFSDTEVSDQSPDEDKTATVERKLPAKEELDRAQYTSVHHQQRTHQQQYDQYTTVQYSEVQKTNTQHSVQNVTSGQSTGVVYARVQKDSRTDEVTSSWTDGGGATGTTGVITVGPPASLAEQLKQVLADREKQRISGDSVSSSTDELNEKSKEDPAHHLLEEIRQAVSEANAKVKRVVPVTLSPPGSTPWHHQGNTSPEPPSPSSLSSGSVSPSRHDTSWATTDLSLSSCSIASEKRASHFWHSVPVNEWNKDQVCQWLLQIGLEQHIQKFAELQVNGSALLLLTSADFKILGITSDDKNRLKRKIKELKAQVEKERKQLEKDRKEKEKQLRKAEKASKKK</sequence>
<dbReference type="GO" id="GO:0005856">
    <property type="term" value="C:cytoskeleton"/>
    <property type="evidence" value="ECO:0007669"/>
    <property type="project" value="UniProtKB-SubCell"/>
</dbReference>
<dbReference type="PROSITE" id="PS50105">
    <property type="entry name" value="SAM_DOMAIN"/>
    <property type="match status" value="1"/>
</dbReference>
<evidence type="ECO:0000256" key="6">
    <source>
        <dbReference type="ARBA" id="ARBA00022902"/>
    </source>
</evidence>
<feature type="compositionally biased region" description="Polar residues" evidence="17">
    <location>
        <begin position="754"/>
        <end position="778"/>
    </location>
</feature>
<keyword evidence="3" id="KW-0963">Cytoplasm</keyword>
<feature type="compositionally biased region" description="Acidic residues" evidence="17">
    <location>
        <begin position="681"/>
        <end position="691"/>
    </location>
</feature>
<evidence type="ECO:0000256" key="1">
    <source>
        <dbReference type="ARBA" id="ARBA00004245"/>
    </source>
</evidence>
<dbReference type="PANTHER" id="PTHR16154">
    <property type="entry name" value="NEURABIN"/>
    <property type="match status" value="1"/>
</dbReference>
<evidence type="ECO:0000256" key="8">
    <source>
        <dbReference type="ARBA" id="ARBA00023054"/>
    </source>
</evidence>
<dbReference type="CDD" id="cd09512">
    <property type="entry name" value="SAM_Neurabin-like"/>
    <property type="match status" value="1"/>
</dbReference>
<feature type="compositionally biased region" description="Polar residues" evidence="17">
    <location>
        <begin position="233"/>
        <end position="257"/>
    </location>
</feature>
<dbReference type="SMART" id="SM00228">
    <property type="entry name" value="PDZ"/>
    <property type="match status" value="1"/>
</dbReference>
<keyword evidence="6" id="KW-0524">Neurogenesis</keyword>
<comment type="caution">
    <text evidence="20">The sequence shown here is derived from an EMBL/GenBank/DDBJ whole genome shotgun (WGS) entry which is preliminary data.</text>
</comment>
<feature type="region of interest" description="Disordered" evidence="17">
    <location>
        <begin position="1432"/>
        <end position="1459"/>
    </location>
</feature>
<dbReference type="GO" id="GO:0120025">
    <property type="term" value="C:plasma membrane bounded cell projection"/>
    <property type="evidence" value="ECO:0007669"/>
    <property type="project" value="UniProtKB-ARBA"/>
</dbReference>
<dbReference type="Proteomes" id="UP001566132">
    <property type="component" value="Unassembled WGS sequence"/>
</dbReference>
<dbReference type="Gene3D" id="2.30.42.10">
    <property type="match status" value="1"/>
</dbReference>
<evidence type="ECO:0000256" key="12">
    <source>
        <dbReference type="ARBA" id="ARBA00067399"/>
    </source>
</evidence>
<dbReference type="InterPro" id="IPR001660">
    <property type="entry name" value="SAM"/>
</dbReference>
<dbReference type="InterPro" id="IPR043446">
    <property type="entry name" value="Neurabin-like"/>
</dbReference>
<dbReference type="InterPro" id="IPR013761">
    <property type="entry name" value="SAM/pointed_sf"/>
</dbReference>
<keyword evidence="21" id="KW-1185">Reference proteome</keyword>
<feature type="compositionally biased region" description="Basic and acidic residues" evidence="17">
    <location>
        <begin position="1068"/>
        <end position="1081"/>
    </location>
</feature>
<feature type="region of interest" description="Disordered" evidence="17">
    <location>
        <begin position="1"/>
        <end position="57"/>
    </location>
</feature>
<protein>
    <recommendedName>
        <fullName evidence="12">Neurabin-1</fullName>
    </recommendedName>
    <alternativeName>
        <fullName evidence="14">Neurabin-I</fullName>
    </alternativeName>
    <alternativeName>
        <fullName evidence="13">Neural tissue-specific F-actin-binding protein I</fullName>
    </alternativeName>
    <alternativeName>
        <fullName evidence="15">Protein phosphatase 1 regulatory subunit 9A</fullName>
    </alternativeName>
</protein>
<accession>A0ABD1FBS8</accession>
<feature type="domain" description="PDZ" evidence="19">
    <location>
        <begin position="963"/>
        <end position="1051"/>
    </location>
</feature>
<dbReference type="EMBL" id="JBDJPC010000001">
    <property type="protein sequence ID" value="KAL1516717.1"/>
    <property type="molecule type" value="Genomic_DNA"/>
</dbReference>
<keyword evidence="5" id="KW-0221">Differentiation</keyword>
<evidence type="ECO:0000256" key="14">
    <source>
        <dbReference type="ARBA" id="ARBA00077125"/>
    </source>
</evidence>
<keyword evidence="4" id="KW-0597">Phosphoprotein</keyword>
<evidence type="ECO:0000256" key="3">
    <source>
        <dbReference type="ARBA" id="ARBA00022490"/>
    </source>
</evidence>
<feature type="compositionally biased region" description="Polar residues" evidence="17">
    <location>
        <begin position="1087"/>
        <end position="1112"/>
    </location>
</feature>
<feature type="compositionally biased region" description="Polar residues" evidence="17">
    <location>
        <begin position="1439"/>
        <end position="1448"/>
    </location>
</feature>
<dbReference type="InterPro" id="IPR001478">
    <property type="entry name" value="PDZ"/>
</dbReference>
<evidence type="ECO:0000256" key="4">
    <source>
        <dbReference type="ARBA" id="ARBA00022553"/>
    </source>
</evidence>
<dbReference type="SMART" id="SM00454">
    <property type="entry name" value="SAM"/>
    <property type="match status" value="1"/>
</dbReference>
<evidence type="ECO:0000259" key="19">
    <source>
        <dbReference type="PROSITE" id="PS50106"/>
    </source>
</evidence>
<comment type="subcellular location">
    <subcellularLocation>
        <location evidence="1">Cytoplasm</location>
        <location evidence="1">Cytoskeleton</location>
    </subcellularLocation>
    <subcellularLocation>
        <location evidence="11">Synapse</location>
    </subcellularLocation>
</comment>
<name>A0ABD1FBS8_HYPHA</name>
<evidence type="ECO:0000256" key="10">
    <source>
        <dbReference type="ARBA" id="ARBA00023212"/>
    </source>
</evidence>
<feature type="compositionally biased region" description="Basic and acidic residues" evidence="17">
    <location>
        <begin position="662"/>
        <end position="672"/>
    </location>
</feature>
<feature type="region of interest" description="Disordered" evidence="17">
    <location>
        <begin position="1284"/>
        <end position="1323"/>
    </location>
</feature>
<feature type="compositionally biased region" description="Basic and acidic residues" evidence="17">
    <location>
        <begin position="422"/>
        <end position="432"/>
    </location>
</feature>
<feature type="compositionally biased region" description="Polar residues" evidence="17">
    <location>
        <begin position="457"/>
        <end position="466"/>
    </location>
</feature>
<evidence type="ECO:0000256" key="16">
    <source>
        <dbReference type="SAM" id="Coils"/>
    </source>
</evidence>
<evidence type="ECO:0000256" key="7">
    <source>
        <dbReference type="ARBA" id="ARBA00023018"/>
    </source>
</evidence>
<dbReference type="GO" id="GO:0030154">
    <property type="term" value="P:cell differentiation"/>
    <property type="evidence" value="ECO:0007669"/>
    <property type="project" value="UniProtKB-KW"/>
</dbReference>
<feature type="compositionally biased region" description="Basic and acidic residues" evidence="17">
    <location>
        <begin position="338"/>
        <end position="354"/>
    </location>
</feature>
<dbReference type="InterPro" id="IPR040645">
    <property type="entry name" value="Neurabin-1/2_PDZ"/>
</dbReference>
<dbReference type="Pfam" id="PF17817">
    <property type="entry name" value="PDZ_5"/>
    <property type="match status" value="1"/>
</dbReference>
<feature type="region of interest" description="Disordered" evidence="17">
    <location>
        <begin position="1390"/>
        <end position="1412"/>
    </location>
</feature>
<keyword evidence="8 16" id="KW-0175">Coiled coil</keyword>
<dbReference type="GO" id="GO:0045202">
    <property type="term" value="C:synapse"/>
    <property type="evidence" value="ECO:0007669"/>
    <property type="project" value="UniProtKB-SubCell"/>
</dbReference>
<dbReference type="InterPro" id="IPR036034">
    <property type="entry name" value="PDZ_sf"/>
</dbReference>
<dbReference type="GO" id="GO:0007399">
    <property type="term" value="P:nervous system development"/>
    <property type="evidence" value="ECO:0007669"/>
    <property type="project" value="UniProtKB-KW"/>
</dbReference>
<dbReference type="FunFam" id="1.10.150.50:FF:000008">
    <property type="entry name" value="Neurabin-1 isoform 1-like protein"/>
    <property type="match status" value="1"/>
</dbReference>
<feature type="region of interest" description="Disordered" evidence="17">
    <location>
        <begin position="754"/>
        <end position="808"/>
    </location>
</feature>
<feature type="coiled-coil region" evidence="16">
    <location>
        <begin position="1117"/>
        <end position="1221"/>
    </location>
</feature>
<feature type="compositionally biased region" description="Polar residues" evidence="17">
    <location>
        <begin position="502"/>
        <end position="512"/>
    </location>
</feature>
<dbReference type="Pfam" id="PF00595">
    <property type="entry name" value="PDZ"/>
    <property type="match status" value="1"/>
</dbReference>
<dbReference type="Gene3D" id="1.10.150.50">
    <property type="entry name" value="Transcription Factor, Ets-1"/>
    <property type="match status" value="1"/>
</dbReference>
<dbReference type="PANTHER" id="PTHR16154:SF6">
    <property type="entry name" value="SPINOPHILIN, ISOFORM J"/>
    <property type="match status" value="1"/>
</dbReference>
<keyword evidence="9" id="KW-0009">Actin-binding</keyword>
<feature type="region of interest" description="Disordered" evidence="17">
    <location>
        <begin position="662"/>
        <end position="709"/>
    </location>
</feature>
<evidence type="ECO:0000256" key="11">
    <source>
        <dbReference type="ARBA" id="ARBA00034103"/>
    </source>
</evidence>
<feature type="compositionally biased region" description="Low complexity" evidence="17">
    <location>
        <begin position="101"/>
        <end position="116"/>
    </location>
</feature>
<proteinExistence type="predicted"/>
<feature type="compositionally biased region" description="Low complexity" evidence="17">
    <location>
        <begin position="388"/>
        <end position="400"/>
    </location>
</feature>
<feature type="region of interest" description="Disordered" evidence="17">
    <location>
        <begin position="79"/>
        <end position="476"/>
    </location>
</feature>
<feature type="region of interest" description="Disordered" evidence="17">
    <location>
        <begin position="495"/>
        <end position="516"/>
    </location>
</feature>
<evidence type="ECO:0000256" key="17">
    <source>
        <dbReference type="SAM" id="MobiDB-lite"/>
    </source>
</evidence>
<feature type="region of interest" description="Disordered" evidence="17">
    <location>
        <begin position="1618"/>
        <end position="1644"/>
    </location>
</feature>
<dbReference type="SUPFAM" id="SSF50156">
    <property type="entry name" value="PDZ domain-like"/>
    <property type="match status" value="1"/>
</dbReference>
<feature type="compositionally biased region" description="Polar residues" evidence="17">
    <location>
        <begin position="154"/>
        <end position="173"/>
    </location>
</feature>
<evidence type="ECO:0000256" key="2">
    <source>
        <dbReference type="ARBA" id="ARBA00022473"/>
    </source>
</evidence>
<feature type="compositionally biased region" description="Basic and acidic residues" evidence="17">
    <location>
        <begin position="692"/>
        <end position="701"/>
    </location>
</feature>
<keyword evidence="7" id="KW-0770">Synapse</keyword>
<dbReference type="CDD" id="cd06790">
    <property type="entry name" value="PDZ_neurabin-like"/>
    <property type="match status" value="1"/>
</dbReference>
<evidence type="ECO:0000256" key="5">
    <source>
        <dbReference type="ARBA" id="ARBA00022782"/>
    </source>
</evidence>
<dbReference type="PROSITE" id="PS50106">
    <property type="entry name" value="PDZ"/>
    <property type="match status" value="1"/>
</dbReference>